<dbReference type="CDD" id="cd17327">
    <property type="entry name" value="MFS_FEN2_like"/>
    <property type="match status" value="1"/>
</dbReference>
<keyword evidence="2" id="KW-0813">Transport</keyword>
<dbReference type="InterPro" id="IPR036259">
    <property type="entry name" value="MFS_trans_sf"/>
</dbReference>
<accession>A0A1Q2ZW93</accession>
<feature type="transmembrane region" description="Helical" evidence="7">
    <location>
        <begin position="478"/>
        <end position="497"/>
    </location>
</feature>
<comment type="caution">
    <text evidence="8">The sequence shown here is derived from an EMBL/GenBank/DDBJ whole genome shotgun (WGS) entry which is preliminary data.</text>
</comment>
<evidence type="ECO:0000256" key="7">
    <source>
        <dbReference type="SAM" id="Phobius"/>
    </source>
</evidence>
<feature type="transmembrane region" description="Helical" evidence="7">
    <location>
        <begin position="175"/>
        <end position="197"/>
    </location>
</feature>
<evidence type="ECO:0000256" key="3">
    <source>
        <dbReference type="ARBA" id="ARBA00022692"/>
    </source>
</evidence>
<dbReference type="SUPFAM" id="SSF103473">
    <property type="entry name" value="MFS general substrate transporter"/>
    <property type="match status" value="1"/>
</dbReference>
<dbReference type="FunFam" id="1.20.1250.20:FF:000064">
    <property type="entry name" value="MFS allantoate transporter"/>
    <property type="match status" value="1"/>
</dbReference>
<organism evidence="8 9">
    <name type="scientific">Zygosaccharomyces rouxii</name>
    <dbReference type="NCBI Taxonomy" id="4956"/>
    <lineage>
        <taxon>Eukaryota</taxon>
        <taxon>Fungi</taxon>
        <taxon>Dikarya</taxon>
        <taxon>Ascomycota</taxon>
        <taxon>Saccharomycotina</taxon>
        <taxon>Saccharomycetes</taxon>
        <taxon>Saccharomycetales</taxon>
        <taxon>Saccharomycetaceae</taxon>
        <taxon>Zygosaccharomyces</taxon>
    </lineage>
</organism>
<dbReference type="GO" id="GO:0042939">
    <property type="term" value="P:tripeptide transport"/>
    <property type="evidence" value="ECO:0007669"/>
    <property type="project" value="EnsemblFungi"/>
</dbReference>
<dbReference type="PANTHER" id="PTHR43791:SF1">
    <property type="entry name" value="ALLANTOATE PERMEASE"/>
    <property type="match status" value="1"/>
</dbReference>
<dbReference type="EMBL" id="BDGX01000008">
    <property type="protein sequence ID" value="GAV47563.1"/>
    <property type="molecule type" value="Genomic_DNA"/>
</dbReference>
<feature type="transmembrane region" description="Helical" evidence="7">
    <location>
        <begin position="244"/>
        <end position="264"/>
    </location>
</feature>
<feature type="transmembrane region" description="Helical" evidence="7">
    <location>
        <begin position="385"/>
        <end position="405"/>
    </location>
</feature>
<feature type="transmembrane region" description="Helical" evidence="7">
    <location>
        <begin position="313"/>
        <end position="333"/>
    </location>
</feature>
<evidence type="ECO:0000313" key="9">
    <source>
        <dbReference type="Proteomes" id="UP000187013"/>
    </source>
</evidence>
<dbReference type="PANTHER" id="PTHR43791">
    <property type="entry name" value="PERMEASE-RELATED"/>
    <property type="match status" value="1"/>
</dbReference>
<feature type="transmembrane region" description="Helical" evidence="7">
    <location>
        <begin position="417"/>
        <end position="437"/>
    </location>
</feature>
<gene>
    <name evidence="8" type="ORF">ZYGR_0H04090</name>
</gene>
<evidence type="ECO:0008006" key="10">
    <source>
        <dbReference type="Google" id="ProtNLM"/>
    </source>
</evidence>
<dbReference type="OMA" id="CMFPLMC"/>
<evidence type="ECO:0000256" key="2">
    <source>
        <dbReference type="ARBA" id="ARBA00022448"/>
    </source>
</evidence>
<dbReference type="Proteomes" id="UP000187013">
    <property type="component" value="Unassembled WGS sequence"/>
</dbReference>
<keyword evidence="5 7" id="KW-0472">Membrane</keyword>
<feature type="transmembrane region" description="Helical" evidence="7">
    <location>
        <begin position="146"/>
        <end position="169"/>
    </location>
</feature>
<sequence>MTKTRESTEDSIRKEGVVEEIRSVEDPEKGHVLDTVISPHGKVVKIGGVDDAMDYLEDAKQIVATPEEDRKLVWKIDLCMFPLMCLLYATQFMDKVTTSSAAVMGLREDLKMQGDQYSWVGSAFYFGYLLFNLGPGQIIFQKTKKLAKMLSAFVIVWGLLLCLHAAPTVRYPTFILLRVLLGCAESMVTPCFTIITSQYWKQEEQFTRICFWFGMNGFGQLWLSGIAYGVYVHSESYTIKAWRLLFVITGCMTIFIGFLIAFWIPDEPTKAIFLSEREKLMVVDRIKTNQQGFGNHKIKTHQVWEALKDVRTWLIFLFSISSNIPNGGVTNFMTILFKEDFQYSTKQTFLMNMPYGAVEFIGCPLFGVLAMWATVKSIKVLRCKLVWAMFSTVITLVGVCMLGFVNNNKNARLAGAYLLNIAPVSFICVLSNISANVTGFTKKWTVSSICMATYAASNIAGPQTFIPSQAPDYHGAKVSMVVCYAAMLFILAALFFVNLTENKRRDKWAAEHAHEPFDSTAFADLTDFENPNFRYTL</sequence>
<comment type="subcellular location">
    <subcellularLocation>
        <location evidence="1">Membrane</location>
        <topology evidence="1">Multi-pass membrane protein</topology>
    </subcellularLocation>
</comment>
<feature type="transmembrane region" description="Helical" evidence="7">
    <location>
        <begin position="353"/>
        <end position="373"/>
    </location>
</feature>
<comment type="similarity">
    <text evidence="6">Belongs to the major facilitator superfamily. Allantoate permease family.</text>
</comment>
<evidence type="ECO:0000256" key="1">
    <source>
        <dbReference type="ARBA" id="ARBA00004141"/>
    </source>
</evidence>
<feature type="transmembrane region" description="Helical" evidence="7">
    <location>
        <begin position="116"/>
        <end position="134"/>
    </location>
</feature>
<keyword evidence="3 7" id="KW-0812">Transmembrane</keyword>
<evidence type="ECO:0000256" key="5">
    <source>
        <dbReference type="ARBA" id="ARBA00023136"/>
    </source>
</evidence>
<dbReference type="GO" id="GO:0015124">
    <property type="term" value="F:allantoate transmembrane transporter activity"/>
    <property type="evidence" value="ECO:0007669"/>
    <property type="project" value="EnsemblFungi"/>
</dbReference>
<evidence type="ECO:0000256" key="6">
    <source>
        <dbReference type="ARBA" id="ARBA00037968"/>
    </source>
</evidence>
<dbReference type="OrthoDB" id="6730379at2759"/>
<evidence type="ECO:0000256" key="4">
    <source>
        <dbReference type="ARBA" id="ARBA00022989"/>
    </source>
</evidence>
<dbReference type="Pfam" id="PF07690">
    <property type="entry name" value="MFS_1"/>
    <property type="match status" value="1"/>
</dbReference>
<dbReference type="GO" id="GO:0071916">
    <property type="term" value="F:dipeptide transmembrane transporter activity"/>
    <property type="evidence" value="ECO:0007669"/>
    <property type="project" value="EnsemblFungi"/>
</dbReference>
<dbReference type="GO" id="GO:0005886">
    <property type="term" value="C:plasma membrane"/>
    <property type="evidence" value="ECO:0007669"/>
    <property type="project" value="EnsemblFungi"/>
</dbReference>
<dbReference type="InterPro" id="IPR011701">
    <property type="entry name" value="MFS"/>
</dbReference>
<reference evidence="8 9" key="1">
    <citation type="submission" date="2016-08" db="EMBL/GenBank/DDBJ databases">
        <title>Draft genome sequence of allopolyploid Zygosaccharomyces rouxii.</title>
        <authorList>
            <person name="Watanabe J."/>
            <person name="Uehara K."/>
            <person name="Mogi Y."/>
            <person name="Tsukioka Y."/>
        </authorList>
    </citation>
    <scope>NUCLEOTIDE SEQUENCE [LARGE SCALE GENOMIC DNA]</scope>
    <source>
        <strain evidence="8 9">NBRC 110957</strain>
    </source>
</reference>
<dbReference type="eggNOG" id="KOG2533">
    <property type="taxonomic scope" value="Eukaryota"/>
</dbReference>
<evidence type="ECO:0000313" key="8">
    <source>
        <dbReference type="EMBL" id="GAV47563.1"/>
    </source>
</evidence>
<dbReference type="Gene3D" id="1.20.1250.20">
    <property type="entry name" value="MFS general substrate transporter like domains"/>
    <property type="match status" value="2"/>
</dbReference>
<dbReference type="AlphaFoldDB" id="A0A1Q2ZW93"/>
<protein>
    <recommendedName>
        <fullName evidence="10">Allantoate permease</fullName>
    </recommendedName>
</protein>
<feature type="transmembrane region" description="Helical" evidence="7">
    <location>
        <begin position="209"/>
        <end position="232"/>
    </location>
</feature>
<keyword evidence="4 7" id="KW-1133">Transmembrane helix</keyword>
<name>A0A1Q2ZW93_ZYGRO</name>
<proteinExistence type="inferred from homology"/>